<evidence type="ECO:0000313" key="3">
    <source>
        <dbReference type="Proteomes" id="UP000324585"/>
    </source>
</evidence>
<gene>
    <name evidence="2" type="ORF">FVE85_3592</name>
</gene>
<sequence>MFLFRSVQLARAKRLESLWDGAPWPRPGSVEASKKRALKKSGKRAKPGNGSDPGHDGIAGPFYAVRIGPGGFRGVMLRNAEYQALLSVVVPARGKKIVELSEAQEYYRGGDRRGIPPNFFAFRYGKDGARGVVVGPRHLRHIQKRVSSPSFQVEEFDNATQAMIYCQQAGTPLEDWKDVCDSLKYLANNPSLYIPNLWADFLVQKTLTGLLPRGPLVPPDLSMDPACPSGELPGFMDPMSANAKAFWCSPPLPPLYYPKVNKLGMVLDETRLDLDAQKRGPFYAIRCGRGWFRGVVLKKEDYKELLRGAKVAKGRKEETLTEALAFCRRRKPRGSLTFHAFRYGKNGARGIVLAPDTLEKIERRVGSPFFQTQRFQTATQAIIFCQQAGTSSVDWRKPGRAIRYLADNPSLDVPSLWSDFLVKSWRRPTLSCGPLPVHRTAPPVRAHPPDSHVEQQTNVAVAADAESMEEGQPLAQAPLPGTVDENRATARLTDVEARDFAEKLMPLKGPFYVIRRGQGSFRGVVLRKDEFRDIMGGQRASIGRRIDSFLDALAECRNPKGGCHLFFAFRYGKDGARGLVKTRENLEIVLEQVYSPSVQKRVFPTATQALVFCEQAGTKYKDWKRLGRSVRFFVQNPHLRTPTLWSRYFIRRPGRSLVMTAIPILSPASSKGTQPKSCLSSRAVACAEPSFT</sequence>
<feature type="region of interest" description="Disordered" evidence="1">
    <location>
        <begin position="27"/>
        <end position="55"/>
    </location>
</feature>
<reference evidence="3" key="1">
    <citation type="journal article" date="2019" name="Nat. Commun.">
        <title>Expansion of phycobilisome linker gene families in mesophilic red algae.</title>
        <authorList>
            <person name="Lee J."/>
            <person name="Kim D."/>
            <person name="Bhattacharya D."/>
            <person name="Yoon H.S."/>
        </authorList>
    </citation>
    <scope>NUCLEOTIDE SEQUENCE [LARGE SCALE GENOMIC DNA]</scope>
    <source>
        <strain evidence="3">CCMP 1328</strain>
    </source>
</reference>
<dbReference type="EMBL" id="VRMN01000010">
    <property type="protein sequence ID" value="KAA8492154.1"/>
    <property type="molecule type" value="Genomic_DNA"/>
</dbReference>
<feature type="compositionally biased region" description="Basic residues" evidence="1">
    <location>
        <begin position="35"/>
        <end position="46"/>
    </location>
</feature>
<keyword evidence="3" id="KW-1185">Reference proteome</keyword>
<protein>
    <submittedName>
        <fullName evidence="2">Uncharacterized protein</fullName>
    </submittedName>
</protein>
<dbReference type="Proteomes" id="UP000324585">
    <property type="component" value="Unassembled WGS sequence"/>
</dbReference>
<evidence type="ECO:0000313" key="2">
    <source>
        <dbReference type="EMBL" id="KAA8492154.1"/>
    </source>
</evidence>
<proteinExistence type="predicted"/>
<organism evidence="2 3">
    <name type="scientific">Porphyridium purpureum</name>
    <name type="common">Red alga</name>
    <name type="synonym">Porphyridium cruentum</name>
    <dbReference type="NCBI Taxonomy" id="35688"/>
    <lineage>
        <taxon>Eukaryota</taxon>
        <taxon>Rhodophyta</taxon>
        <taxon>Bangiophyceae</taxon>
        <taxon>Porphyridiales</taxon>
        <taxon>Porphyridiaceae</taxon>
        <taxon>Porphyridium</taxon>
    </lineage>
</organism>
<name>A0A5J4YN75_PORPP</name>
<comment type="caution">
    <text evidence="2">The sequence shown here is derived from an EMBL/GenBank/DDBJ whole genome shotgun (WGS) entry which is preliminary data.</text>
</comment>
<accession>A0A5J4YN75</accession>
<evidence type="ECO:0000256" key="1">
    <source>
        <dbReference type="SAM" id="MobiDB-lite"/>
    </source>
</evidence>
<dbReference type="AlphaFoldDB" id="A0A5J4YN75"/>